<dbReference type="InterPro" id="IPR006680">
    <property type="entry name" value="Amidohydro-rel"/>
</dbReference>
<organism evidence="2 3">
    <name type="scientific">Mycolicibacterium rhodesiae</name>
    <name type="common">Mycobacterium rhodesiae</name>
    <dbReference type="NCBI Taxonomy" id="36814"/>
    <lineage>
        <taxon>Bacteria</taxon>
        <taxon>Bacillati</taxon>
        <taxon>Actinomycetota</taxon>
        <taxon>Actinomycetes</taxon>
        <taxon>Mycobacteriales</taxon>
        <taxon>Mycobacteriaceae</taxon>
        <taxon>Mycolicibacterium</taxon>
    </lineage>
</organism>
<dbReference type="RefSeq" id="WP_083118644.1">
    <property type="nucleotide sequence ID" value="NZ_JACKUO010000028.1"/>
</dbReference>
<evidence type="ECO:0000313" key="2">
    <source>
        <dbReference type="EMBL" id="ORB53947.1"/>
    </source>
</evidence>
<proteinExistence type="predicted"/>
<dbReference type="Proteomes" id="UP000192534">
    <property type="component" value="Unassembled WGS sequence"/>
</dbReference>
<sequence length="248" mass="26590">MTIFDAHFHIIDPRFPLVPNNGYLPAAFTVADYRERVDPLEVTGGAVVSGSFQEFDQDYLKDALAQLGPGFVGVTQIAGDSTDGEILALDRAGVRAVRFNLYRGGSATLDDVDTLARRVHEVAGWHCEFYLDAADFTELAPILAALPQISIDHLAMSDDTGGALLRLVESGAVVKATGFGRISVTDPDALMRDIVTANPAALIFGSDLPSTRAAIPFQDSDIERIANAVGADHVDAVLATNARNFYRL</sequence>
<dbReference type="Gene3D" id="3.20.20.140">
    <property type="entry name" value="Metal-dependent hydrolases"/>
    <property type="match status" value="1"/>
</dbReference>
<dbReference type="EMBL" id="MVIH01000004">
    <property type="protein sequence ID" value="ORB53947.1"/>
    <property type="molecule type" value="Genomic_DNA"/>
</dbReference>
<dbReference type="PANTHER" id="PTHR35563:SF2">
    <property type="entry name" value="BARREL METAL-DEPENDENT HYDROLASE, PUTATIVE (AFU_ORTHOLOGUE AFUA_1G16240)-RELATED"/>
    <property type="match status" value="1"/>
</dbReference>
<accession>A0A1X0IY01</accession>
<protein>
    <submittedName>
        <fullName evidence="2">2-pyrone-4,6-dicarboxylate hydrolase</fullName>
    </submittedName>
</protein>
<reference evidence="2 3" key="1">
    <citation type="submission" date="2016-12" db="EMBL/GenBank/DDBJ databases">
        <title>The new phylogeny of genus Mycobacterium.</title>
        <authorList>
            <person name="Tortoli E."/>
            <person name="Trovato A."/>
            <person name="Cirillo D.M."/>
        </authorList>
    </citation>
    <scope>NUCLEOTIDE SEQUENCE [LARGE SCALE GENOMIC DNA]</scope>
    <source>
        <strain evidence="2 3">DSM 44223</strain>
    </source>
</reference>
<evidence type="ECO:0000313" key="3">
    <source>
        <dbReference type="Proteomes" id="UP000192534"/>
    </source>
</evidence>
<name>A0A1X0IY01_MYCRH</name>
<evidence type="ECO:0000259" key="1">
    <source>
        <dbReference type="Pfam" id="PF04909"/>
    </source>
</evidence>
<keyword evidence="2" id="KW-0378">Hydrolase</keyword>
<dbReference type="AlphaFoldDB" id="A0A1X0IY01"/>
<dbReference type="InterPro" id="IPR032466">
    <property type="entry name" value="Metal_Hydrolase"/>
</dbReference>
<feature type="domain" description="Amidohydrolase-related" evidence="1">
    <location>
        <begin position="5"/>
        <end position="248"/>
    </location>
</feature>
<dbReference type="Pfam" id="PF04909">
    <property type="entry name" value="Amidohydro_2"/>
    <property type="match status" value="1"/>
</dbReference>
<dbReference type="SUPFAM" id="SSF51556">
    <property type="entry name" value="Metallo-dependent hydrolases"/>
    <property type="match status" value="1"/>
</dbReference>
<gene>
    <name evidence="2" type="ORF">BST42_11230</name>
</gene>
<dbReference type="OrthoDB" id="5450317at2"/>
<keyword evidence="3" id="KW-1185">Reference proteome</keyword>
<dbReference type="InterPro" id="IPR052358">
    <property type="entry name" value="Aro_Compnd_Degr_Hydrolases"/>
</dbReference>
<dbReference type="PANTHER" id="PTHR35563">
    <property type="entry name" value="BARREL METAL-DEPENDENT HYDROLASE, PUTATIVE (AFU_ORTHOLOGUE AFUA_1G16240)-RELATED"/>
    <property type="match status" value="1"/>
</dbReference>
<dbReference type="GO" id="GO:0016787">
    <property type="term" value="F:hydrolase activity"/>
    <property type="evidence" value="ECO:0007669"/>
    <property type="project" value="UniProtKB-KW"/>
</dbReference>
<comment type="caution">
    <text evidence="2">The sequence shown here is derived from an EMBL/GenBank/DDBJ whole genome shotgun (WGS) entry which is preliminary data.</text>
</comment>